<organism evidence="1 2">
    <name type="scientific">Agromyces flavus</name>
    <dbReference type="NCBI Taxonomy" id="589382"/>
    <lineage>
        <taxon>Bacteria</taxon>
        <taxon>Bacillati</taxon>
        <taxon>Actinomycetota</taxon>
        <taxon>Actinomycetes</taxon>
        <taxon>Micrococcales</taxon>
        <taxon>Microbacteriaceae</taxon>
        <taxon>Agromyces</taxon>
    </lineage>
</organism>
<reference evidence="2" key="1">
    <citation type="submission" date="2016-10" db="EMBL/GenBank/DDBJ databases">
        <authorList>
            <person name="Varghese N."/>
            <person name="Submissions S."/>
        </authorList>
    </citation>
    <scope>NUCLEOTIDE SEQUENCE [LARGE SCALE GENOMIC DNA]</scope>
    <source>
        <strain evidence="2">CPCC 202695</strain>
    </source>
</reference>
<dbReference type="AlphaFoldDB" id="A0A1H1NQV0"/>
<protein>
    <submittedName>
        <fullName evidence="1">CDP-Glycerol:Poly(Glycerophosphate) glycerophosphotransferase</fullName>
    </submittedName>
</protein>
<dbReference type="GO" id="GO:0016020">
    <property type="term" value="C:membrane"/>
    <property type="evidence" value="ECO:0007669"/>
    <property type="project" value="InterPro"/>
</dbReference>
<dbReference type="Pfam" id="PF04464">
    <property type="entry name" value="Glyphos_transf"/>
    <property type="match status" value="1"/>
</dbReference>
<dbReference type="InterPro" id="IPR043148">
    <property type="entry name" value="TagF_C"/>
</dbReference>
<keyword evidence="1" id="KW-0808">Transferase</keyword>
<accession>A0A1H1NQV0</accession>
<evidence type="ECO:0000313" key="1">
    <source>
        <dbReference type="EMBL" id="SDS01283.1"/>
    </source>
</evidence>
<dbReference type="Proteomes" id="UP000199482">
    <property type="component" value="Chromosome I"/>
</dbReference>
<dbReference type="SUPFAM" id="SSF53756">
    <property type="entry name" value="UDP-Glycosyltransferase/glycogen phosphorylase"/>
    <property type="match status" value="1"/>
</dbReference>
<proteinExistence type="predicted"/>
<dbReference type="STRING" id="589382.SAMN04489721_0642"/>
<dbReference type="Gene3D" id="3.40.50.12580">
    <property type="match status" value="1"/>
</dbReference>
<gene>
    <name evidence="1" type="ORF">SAMN04489721_0642</name>
</gene>
<evidence type="ECO:0000313" key="2">
    <source>
        <dbReference type="Proteomes" id="UP000199482"/>
    </source>
</evidence>
<dbReference type="EMBL" id="LT629755">
    <property type="protein sequence ID" value="SDS01283.1"/>
    <property type="molecule type" value="Genomic_DNA"/>
</dbReference>
<sequence>MKLVRNVVRSRTDQRRLAGVRPPEPHRYRIGVYFADGKVNLYQLRQWYKPLATLAERHPVLILSRASGAALALRDESPIPVAYVRRVADLEQVIHEQDLHLIFYVNQNAKNFQMMRYGRRWHVFINHGESDKMYMTTNQFKAYDYALIAGDAARARLEKVLWDYDFDKRAIPIGRPQADHYLDGRPLPYPQDDREVVLYAPTWEGDRGAAAYGSIASHGVELVRSLIASGRHRVIYRPHPRSGVVDHEYGAANREIMRMLEQANAADAAAHHVVDTGPDLGWQLAAADVAVVDISAMVYDRLAAGRPLLVTRPAHREAQIDTGGYLSACEWLDAADGEAMAARVSEVAHDADALERLGYWVERYFGDTTSGVTTARFHAAVDGLMAEWERFAALHATDPEIDEHDAEGEAAEQSDDVDVD</sequence>
<name>A0A1H1NQV0_9MICO</name>
<dbReference type="InterPro" id="IPR007554">
    <property type="entry name" value="Glycerophosphate_synth"/>
</dbReference>
<dbReference type="GO" id="GO:0047355">
    <property type="term" value="F:CDP-glycerol glycerophosphotransferase activity"/>
    <property type="evidence" value="ECO:0007669"/>
    <property type="project" value="InterPro"/>
</dbReference>